<evidence type="ECO:0000256" key="1">
    <source>
        <dbReference type="ARBA" id="ARBA00004496"/>
    </source>
</evidence>
<keyword evidence="8" id="KW-0067">ATP-binding</keyword>
<dbReference type="InterPro" id="IPR003442">
    <property type="entry name" value="T6A_TsaE"/>
</dbReference>
<evidence type="ECO:0000256" key="9">
    <source>
        <dbReference type="ARBA" id="ARBA00022842"/>
    </source>
</evidence>
<dbReference type="Pfam" id="PF02367">
    <property type="entry name" value="TsaE"/>
    <property type="match status" value="1"/>
</dbReference>
<dbReference type="RefSeq" id="WP_377185940.1">
    <property type="nucleotide sequence ID" value="NZ_JBHUPD010000002.1"/>
</dbReference>
<evidence type="ECO:0000313" key="11">
    <source>
        <dbReference type="EMBL" id="MFD2873325.1"/>
    </source>
</evidence>
<dbReference type="PANTHER" id="PTHR33540:SF2">
    <property type="entry name" value="TRNA THREONYLCARBAMOYLADENOSINE BIOSYNTHESIS PROTEIN TSAE"/>
    <property type="match status" value="1"/>
</dbReference>
<protein>
    <recommendedName>
        <fullName evidence="3">tRNA threonylcarbamoyladenosine biosynthesis protein TsaE</fullName>
    </recommendedName>
    <alternativeName>
        <fullName evidence="10">t(6)A37 threonylcarbamoyladenosine biosynthesis protein TsaE</fullName>
    </alternativeName>
</protein>
<sequence length="138" mass="15312">MTINVSSLQELPQAAAQLIAFAGNEKVFIFQGDMGAGKTTFIKAICEALGVQEAVTSPTFAIVNEYKIVGNKIFHFDFYRLKTPTEALDMGAEEYFYSGNYCFIEWPEKIPDMLPSHYISVNIKVSGDGGRQISVEKI</sequence>
<keyword evidence="5" id="KW-0819">tRNA processing</keyword>
<proteinExistence type="inferred from homology"/>
<evidence type="ECO:0000256" key="6">
    <source>
        <dbReference type="ARBA" id="ARBA00022723"/>
    </source>
</evidence>
<evidence type="ECO:0000313" key="12">
    <source>
        <dbReference type="Proteomes" id="UP001597557"/>
    </source>
</evidence>
<keyword evidence="12" id="KW-1185">Reference proteome</keyword>
<name>A0ABW5YDH7_9SPHI</name>
<reference evidence="12" key="1">
    <citation type="journal article" date="2019" name="Int. J. Syst. Evol. Microbiol.">
        <title>The Global Catalogue of Microorganisms (GCM) 10K type strain sequencing project: providing services to taxonomists for standard genome sequencing and annotation.</title>
        <authorList>
            <consortium name="The Broad Institute Genomics Platform"/>
            <consortium name="The Broad Institute Genome Sequencing Center for Infectious Disease"/>
            <person name="Wu L."/>
            <person name="Ma J."/>
        </authorList>
    </citation>
    <scope>NUCLEOTIDE SEQUENCE [LARGE SCALE GENOMIC DNA]</scope>
    <source>
        <strain evidence="12">KCTC 22437</strain>
    </source>
</reference>
<evidence type="ECO:0000256" key="10">
    <source>
        <dbReference type="ARBA" id="ARBA00032441"/>
    </source>
</evidence>
<evidence type="ECO:0000256" key="7">
    <source>
        <dbReference type="ARBA" id="ARBA00022741"/>
    </source>
</evidence>
<evidence type="ECO:0000256" key="3">
    <source>
        <dbReference type="ARBA" id="ARBA00019010"/>
    </source>
</evidence>
<keyword evidence="6" id="KW-0479">Metal-binding</keyword>
<evidence type="ECO:0000256" key="8">
    <source>
        <dbReference type="ARBA" id="ARBA00022840"/>
    </source>
</evidence>
<comment type="subcellular location">
    <subcellularLocation>
        <location evidence="1">Cytoplasm</location>
    </subcellularLocation>
</comment>
<dbReference type="InterPro" id="IPR027417">
    <property type="entry name" value="P-loop_NTPase"/>
</dbReference>
<keyword evidence="9" id="KW-0460">Magnesium</keyword>
<dbReference type="Proteomes" id="UP001597557">
    <property type="component" value="Unassembled WGS sequence"/>
</dbReference>
<gene>
    <name evidence="11" type="primary">tsaE</name>
    <name evidence="11" type="ORF">ACFS5N_12645</name>
</gene>
<dbReference type="Gene3D" id="3.40.50.300">
    <property type="entry name" value="P-loop containing nucleotide triphosphate hydrolases"/>
    <property type="match status" value="1"/>
</dbReference>
<dbReference type="SUPFAM" id="SSF52540">
    <property type="entry name" value="P-loop containing nucleoside triphosphate hydrolases"/>
    <property type="match status" value="1"/>
</dbReference>
<evidence type="ECO:0000256" key="5">
    <source>
        <dbReference type="ARBA" id="ARBA00022694"/>
    </source>
</evidence>
<dbReference type="NCBIfam" id="TIGR00150">
    <property type="entry name" value="T6A_YjeE"/>
    <property type="match status" value="1"/>
</dbReference>
<keyword evidence="7" id="KW-0547">Nucleotide-binding</keyword>
<organism evidence="11 12">
    <name type="scientific">Mucilaginibacter ximonensis</name>
    <dbReference type="NCBI Taxonomy" id="538021"/>
    <lineage>
        <taxon>Bacteria</taxon>
        <taxon>Pseudomonadati</taxon>
        <taxon>Bacteroidota</taxon>
        <taxon>Sphingobacteriia</taxon>
        <taxon>Sphingobacteriales</taxon>
        <taxon>Sphingobacteriaceae</taxon>
        <taxon>Mucilaginibacter</taxon>
    </lineage>
</organism>
<dbReference type="PANTHER" id="PTHR33540">
    <property type="entry name" value="TRNA THREONYLCARBAMOYLADENOSINE BIOSYNTHESIS PROTEIN TSAE"/>
    <property type="match status" value="1"/>
</dbReference>
<evidence type="ECO:0000256" key="2">
    <source>
        <dbReference type="ARBA" id="ARBA00007599"/>
    </source>
</evidence>
<dbReference type="EMBL" id="JBHUPD010000002">
    <property type="protein sequence ID" value="MFD2873325.1"/>
    <property type="molecule type" value="Genomic_DNA"/>
</dbReference>
<accession>A0ABW5YDH7</accession>
<evidence type="ECO:0000256" key="4">
    <source>
        <dbReference type="ARBA" id="ARBA00022490"/>
    </source>
</evidence>
<comment type="caution">
    <text evidence="11">The sequence shown here is derived from an EMBL/GenBank/DDBJ whole genome shotgun (WGS) entry which is preliminary data.</text>
</comment>
<comment type="similarity">
    <text evidence="2">Belongs to the TsaE family.</text>
</comment>
<keyword evidence="4" id="KW-0963">Cytoplasm</keyword>